<dbReference type="AlphaFoldDB" id="A0A1K0JMR1"/>
<protein>
    <submittedName>
        <fullName evidence="1">Uncharacterized protein</fullName>
    </submittedName>
</protein>
<dbReference type="EMBL" id="FMSH01000238">
    <property type="protein sequence ID" value="SCU76437.1"/>
    <property type="molecule type" value="Genomic_DNA"/>
</dbReference>
<sequence>MVKHPMIQEKVGVAPHEMTVPAATDCRRASGLARPSLWLRTLSLDRFSRISRMCRSLC</sequence>
<reference evidence="1" key="1">
    <citation type="submission" date="2016-09" db="EMBL/GenBank/DDBJ databases">
        <authorList>
            <person name="Capua I."/>
            <person name="De Benedictis P."/>
            <person name="Joannis T."/>
            <person name="Lombin L.H."/>
            <person name="Cattoli G."/>
        </authorList>
    </citation>
    <scope>NUCLEOTIDE SEQUENCE</scope>
    <source>
        <strain evidence="1">B9</strain>
    </source>
</reference>
<organism evidence="1">
    <name type="scientific">Cupriavidus necator</name>
    <name type="common">Alcaligenes eutrophus</name>
    <name type="synonym">Ralstonia eutropha</name>
    <dbReference type="NCBI Taxonomy" id="106590"/>
    <lineage>
        <taxon>Bacteria</taxon>
        <taxon>Pseudomonadati</taxon>
        <taxon>Pseudomonadota</taxon>
        <taxon>Betaproteobacteria</taxon>
        <taxon>Burkholderiales</taxon>
        <taxon>Burkholderiaceae</taxon>
        <taxon>Cupriavidus</taxon>
    </lineage>
</organism>
<proteinExistence type="predicted"/>
<gene>
    <name evidence="1" type="ORF">CNECB9_3120010</name>
</gene>
<accession>A0A1K0JMR1</accession>
<name>A0A1K0JMR1_CUPNE</name>
<evidence type="ECO:0000313" key="1">
    <source>
        <dbReference type="EMBL" id="SCU76437.1"/>
    </source>
</evidence>